<dbReference type="EMBL" id="QDEB01068536">
    <property type="protein sequence ID" value="RZC35700.1"/>
    <property type="molecule type" value="Genomic_DNA"/>
</dbReference>
<dbReference type="Pfam" id="PF16089">
    <property type="entry name" value="DUF4818"/>
    <property type="match status" value="1"/>
</dbReference>
<keyword evidence="1" id="KW-0812">Transmembrane</keyword>
<keyword evidence="1" id="KW-1133">Transmembrane helix</keyword>
<organism evidence="2 3">
    <name type="scientific">Asbolus verrucosus</name>
    <name type="common">Desert ironclad beetle</name>
    <dbReference type="NCBI Taxonomy" id="1661398"/>
    <lineage>
        <taxon>Eukaryota</taxon>
        <taxon>Metazoa</taxon>
        <taxon>Ecdysozoa</taxon>
        <taxon>Arthropoda</taxon>
        <taxon>Hexapoda</taxon>
        <taxon>Insecta</taxon>
        <taxon>Pterygota</taxon>
        <taxon>Neoptera</taxon>
        <taxon>Endopterygota</taxon>
        <taxon>Coleoptera</taxon>
        <taxon>Polyphaga</taxon>
        <taxon>Cucujiformia</taxon>
        <taxon>Tenebrionidae</taxon>
        <taxon>Pimeliinae</taxon>
        <taxon>Asbolus</taxon>
    </lineage>
</organism>
<dbReference type="Proteomes" id="UP000292052">
    <property type="component" value="Unassembled WGS sequence"/>
</dbReference>
<evidence type="ECO:0000256" key="1">
    <source>
        <dbReference type="SAM" id="Phobius"/>
    </source>
</evidence>
<accession>A0A482VSM5</accession>
<feature type="transmembrane region" description="Helical" evidence="1">
    <location>
        <begin position="119"/>
        <end position="137"/>
    </location>
</feature>
<evidence type="ECO:0000313" key="2">
    <source>
        <dbReference type="EMBL" id="RZC35700.1"/>
    </source>
</evidence>
<feature type="transmembrane region" description="Helical" evidence="1">
    <location>
        <begin position="32"/>
        <end position="53"/>
    </location>
</feature>
<dbReference type="OrthoDB" id="6744975at2759"/>
<protein>
    <submittedName>
        <fullName evidence="2">Uncharacterized protein</fullName>
    </submittedName>
</protein>
<keyword evidence="3" id="KW-1185">Reference proteome</keyword>
<proteinExistence type="predicted"/>
<dbReference type="InterPro" id="IPR032145">
    <property type="entry name" value="DUF4818"/>
</dbReference>
<reference evidence="2 3" key="1">
    <citation type="submission" date="2017-03" db="EMBL/GenBank/DDBJ databases">
        <title>Genome of the blue death feigning beetle - Asbolus verrucosus.</title>
        <authorList>
            <person name="Rider S.D."/>
        </authorList>
    </citation>
    <scope>NUCLEOTIDE SEQUENCE [LARGE SCALE GENOMIC DNA]</scope>
    <source>
        <strain evidence="2">Butters</strain>
        <tissue evidence="2">Head and leg muscle</tissue>
    </source>
</reference>
<name>A0A482VSM5_ASBVE</name>
<evidence type="ECO:0000313" key="3">
    <source>
        <dbReference type="Proteomes" id="UP000292052"/>
    </source>
</evidence>
<dbReference type="AlphaFoldDB" id="A0A482VSM5"/>
<feature type="transmembrane region" description="Helical" evidence="1">
    <location>
        <begin position="65"/>
        <end position="85"/>
    </location>
</feature>
<gene>
    <name evidence="2" type="ORF">BDFB_011895</name>
</gene>
<comment type="caution">
    <text evidence="2">The sequence shown here is derived from an EMBL/GenBank/DDBJ whole genome shotgun (WGS) entry which is preliminary data.</text>
</comment>
<sequence>MGKFSSVAAAYVHFFYGPFIFKEPNFHECSPALSSFIVVFAASCVLWSLPLYPSRLRKLFWPCNWMVQYLTALYLLEFAIGKVWVPLETAVINLPVAMASFLENYLGCQDSCGFLKSRGAGVFCSYSLSALILLATLHSTRIINLRLLSDGITPFMWDITRRVKRCFRKVSDSCGIPALKKASKRRKVDFCDTDTDDIYELDPSDALETTDVRDCYPHYHFQ</sequence>
<keyword evidence="1" id="KW-0472">Membrane</keyword>